<evidence type="ECO:0000313" key="2">
    <source>
        <dbReference type="Proteomes" id="UP000827976"/>
    </source>
</evidence>
<evidence type="ECO:0000313" key="1">
    <source>
        <dbReference type="EMBL" id="KAH7681488.1"/>
    </source>
</evidence>
<comment type="caution">
    <text evidence="1">The sequence shown here is derived from an EMBL/GenBank/DDBJ whole genome shotgun (WGS) entry which is preliminary data.</text>
</comment>
<sequence>MVDGGAQEPRREVDFVDADHWIDIFQLSARWRSGPEWNAFLEELDKEQAPSHLNTCNSSGLFHVVSQDKLTVSYVGSQHHGHDVGIIQADCPVPTRRAAYYFEMTVKNSGVKGQTSIGFTHQQYKMRRQPGWETNSCGYHGDDGNLYRGQGKGEPFGPRFGTGDTVGSGINFISQVFFFTKNGELVGSVPKEIRSNLYPTVAVHSQNEEVTVNFGNQPFLFDVESFIAEERFKQQQIIEKLPLPANVGHKIVRSYLLHYGYQDTLDSFDMASENTFPPISMAQDNVLNEQGDMYALQHRKILRQFIKNGEIDSAFQKLKEWYPQVLKDDMSAICFLLHSQRFIEYIRANNLECAVTYARAELAKFFASKSFSRLLQEIVALLAYGDPSDSCVGYFLDADQREFVADAVNAVVLSTNPEIEDAKSVLQSRLEKLLRQLTVCSLLRRQLRSDEGEVFYLHRELQNNRLGARG</sequence>
<protein>
    <submittedName>
        <fullName evidence="1">Concanavalin A-like lectins/glucanases protein</fullName>
    </submittedName>
</protein>
<accession>A0ACB7W1Y9</accession>
<name>A0ACB7W1Y9_DIOAL</name>
<proteinExistence type="predicted"/>
<reference evidence="2" key="1">
    <citation type="journal article" date="2022" name="Nat. Commun.">
        <title>Chromosome evolution and the genetic basis of agronomically important traits in greater yam.</title>
        <authorList>
            <person name="Bredeson J.V."/>
            <person name="Lyons J.B."/>
            <person name="Oniyinde I.O."/>
            <person name="Okereke N.R."/>
            <person name="Kolade O."/>
            <person name="Nnabue I."/>
            <person name="Nwadili C.O."/>
            <person name="Hribova E."/>
            <person name="Parker M."/>
            <person name="Nwogha J."/>
            <person name="Shu S."/>
            <person name="Carlson J."/>
            <person name="Kariba R."/>
            <person name="Muthemba S."/>
            <person name="Knop K."/>
            <person name="Barton G.J."/>
            <person name="Sherwood A.V."/>
            <person name="Lopez-Montes A."/>
            <person name="Asiedu R."/>
            <person name="Jamnadass R."/>
            <person name="Muchugi A."/>
            <person name="Goodstein D."/>
            <person name="Egesi C.N."/>
            <person name="Featherston J."/>
            <person name="Asfaw A."/>
            <person name="Simpson G.G."/>
            <person name="Dolezel J."/>
            <person name="Hendre P.S."/>
            <person name="Van Deynze A."/>
            <person name="Kumar P.L."/>
            <person name="Obidiegwu J.E."/>
            <person name="Bhattacharjee R."/>
            <person name="Rokhsar D.S."/>
        </authorList>
    </citation>
    <scope>NUCLEOTIDE SEQUENCE [LARGE SCALE GENOMIC DNA]</scope>
    <source>
        <strain evidence="2">cv. TDa95/00328</strain>
    </source>
</reference>
<keyword evidence="2" id="KW-1185">Reference proteome</keyword>
<dbReference type="Proteomes" id="UP000827976">
    <property type="component" value="Chromosome 5"/>
</dbReference>
<gene>
    <name evidence="1" type="ORF">IHE45_05G061700</name>
</gene>
<organism evidence="1 2">
    <name type="scientific">Dioscorea alata</name>
    <name type="common">Purple yam</name>
    <dbReference type="NCBI Taxonomy" id="55571"/>
    <lineage>
        <taxon>Eukaryota</taxon>
        <taxon>Viridiplantae</taxon>
        <taxon>Streptophyta</taxon>
        <taxon>Embryophyta</taxon>
        <taxon>Tracheophyta</taxon>
        <taxon>Spermatophyta</taxon>
        <taxon>Magnoliopsida</taxon>
        <taxon>Liliopsida</taxon>
        <taxon>Dioscoreales</taxon>
        <taxon>Dioscoreaceae</taxon>
        <taxon>Dioscorea</taxon>
    </lineage>
</organism>
<dbReference type="EMBL" id="CM037015">
    <property type="protein sequence ID" value="KAH7681488.1"/>
    <property type="molecule type" value="Genomic_DNA"/>
</dbReference>